<dbReference type="EMBL" id="FXTK01000023">
    <property type="protein sequence ID" value="SMO95728.1"/>
    <property type="molecule type" value="Genomic_DNA"/>
</dbReference>
<accession>A0A521FHP3</accession>
<dbReference type="RefSeq" id="WP_185958741.1">
    <property type="nucleotide sequence ID" value="NZ_FXTK01000023.1"/>
</dbReference>
<dbReference type="AlphaFoldDB" id="A0A521FHP3"/>
<name>A0A521FHP3_9RHOB</name>
<dbReference type="Proteomes" id="UP000319014">
    <property type="component" value="Unassembled WGS sequence"/>
</dbReference>
<evidence type="ECO:0000313" key="2">
    <source>
        <dbReference type="Proteomes" id="UP000319014"/>
    </source>
</evidence>
<evidence type="ECO:0000313" key="1">
    <source>
        <dbReference type="EMBL" id="SMO95728.1"/>
    </source>
</evidence>
<gene>
    <name evidence="1" type="ORF">SAMN06265221_12320</name>
</gene>
<keyword evidence="2" id="KW-1185">Reference proteome</keyword>
<organism evidence="1 2">
    <name type="scientific">Paracoccus laeviglucosivorans</name>
    <dbReference type="NCBI Taxonomy" id="1197861"/>
    <lineage>
        <taxon>Bacteria</taxon>
        <taxon>Pseudomonadati</taxon>
        <taxon>Pseudomonadota</taxon>
        <taxon>Alphaproteobacteria</taxon>
        <taxon>Rhodobacterales</taxon>
        <taxon>Paracoccaceae</taxon>
        <taxon>Paracoccus</taxon>
    </lineage>
</organism>
<reference evidence="1 2" key="1">
    <citation type="submission" date="2017-05" db="EMBL/GenBank/DDBJ databases">
        <authorList>
            <person name="Varghese N."/>
            <person name="Submissions S."/>
        </authorList>
    </citation>
    <scope>NUCLEOTIDE SEQUENCE [LARGE SCALE GENOMIC DNA]</scope>
    <source>
        <strain evidence="1 2">DSM 100094</strain>
    </source>
</reference>
<proteinExistence type="predicted"/>
<protein>
    <submittedName>
        <fullName evidence="1">Uncharacterized protein</fullName>
    </submittedName>
</protein>
<sequence length="50" mass="5653">MARISCKPDPEASVENERDDLYEVDDAVCEIGQYDIKLNADFIITSMTLD</sequence>